<gene>
    <name evidence="1" type="ORF">C5S46_01705</name>
</gene>
<keyword evidence="1" id="KW-0560">Oxidoreductase</keyword>
<evidence type="ECO:0000313" key="2">
    <source>
        <dbReference type="Proteomes" id="UP000315423"/>
    </source>
</evidence>
<dbReference type="EMBL" id="QYBA01000054">
    <property type="protein sequence ID" value="TKY92234.1"/>
    <property type="molecule type" value="Genomic_DNA"/>
</dbReference>
<dbReference type="Proteomes" id="UP000315423">
    <property type="component" value="Unassembled WGS sequence"/>
</dbReference>
<dbReference type="EC" id="1.6.5.11" evidence="1"/>
<protein>
    <submittedName>
        <fullName evidence="1">NADH-quinone oxidoreductase subunit C</fullName>
        <ecNumber evidence="1">1.6.5.11</ecNumber>
    </submittedName>
</protein>
<evidence type="ECO:0000313" key="1">
    <source>
        <dbReference type="EMBL" id="TKY92234.1"/>
    </source>
</evidence>
<sequence>MATDKTIMVELTDAFSDAISDVDVPSANRAEAKIDGSKVTEIMQFLRDKGFDHLSCISGVDYPPDKMEVVYHVTSYSAPLIITLKATLPRDDPNIDSLCAIYWNANWYERETWEMFGIVFNDCPYLKVLILPEEMDGEWPMRRDYAGYPNAT</sequence>
<proteinExistence type="predicted"/>
<accession>A0AC61SC94</accession>
<comment type="caution">
    <text evidence="1">The sequence shown here is derived from an EMBL/GenBank/DDBJ whole genome shotgun (WGS) entry which is preliminary data.</text>
</comment>
<name>A0AC61SC94_9EURY</name>
<organism evidence="1 2">
    <name type="scientific">Candidatus Methanomarinus sp</name>
    <dbReference type="NCBI Taxonomy" id="3386244"/>
    <lineage>
        <taxon>Archaea</taxon>
        <taxon>Methanobacteriati</taxon>
        <taxon>Methanobacteriota</taxon>
        <taxon>Stenosarchaea group</taxon>
        <taxon>Methanomicrobia</taxon>
        <taxon>Methanosarcinales</taxon>
        <taxon>ANME-2 cluster</taxon>
        <taxon>Candidatus Methanocomedenaceae</taxon>
        <taxon>Candidatus Methanomarinus</taxon>
    </lineage>
</organism>
<reference evidence="1" key="1">
    <citation type="submission" date="2018-09" db="EMBL/GenBank/DDBJ databases">
        <title>A genomic encyclopedia of anaerobic methanotrophic archaea.</title>
        <authorList>
            <person name="Skennerton C.T."/>
            <person name="Chadwick G.L."/>
            <person name="Laso-Perez R."/>
            <person name="Leu A.O."/>
            <person name="Speth D.R."/>
            <person name="Yu H."/>
            <person name="Morgan-Lang C."/>
            <person name="Hatzenpichler R."/>
            <person name="Goudeau D."/>
            <person name="Malmstrom R."/>
            <person name="Woyke T."/>
            <person name="Hallam S."/>
            <person name="Tyson G.W."/>
            <person name="Wegener G."/>
            <person name="Boetius A."/>
            <person name="Orphan V.J."/>
        </authorList>
    </citation>
    <scope>NUCLEOTIDE SEQUENCE</scope>
    <source>
        <strain evidence="1">CONS3730D10UFb2</strain>
    </source>
</reference>